<sequence>MGTTDVLRSSIRVSHSQMGERLGAARAMGAPPEQPRAGHERIDVFLATTSKHLHAVDAVLVPQARKEVPDGAALVHDYLRSTKDLEVVLAHVKAHEYGSVYETSFRWSEVWSEVDVALTDHHRHEEVLGDRLSVTLDDTDLEDLTRRLWNAELVAPSRPHPYTPHTGMLGLVARKVMHTADRFWDAVEGRMVPEPRPEPKKRPGRVAQYFLADPRFDEEEPPART</sequence>
<keyword evidence="2" id="KW-1185">Reference proteome</keyword>
<evidence type="ECO:0000313" key="2">
    <source>
        <dbReference type="Proteomes" id="UP000780875"/>
    </source>
</evidence>
<evidence type="ECO:0000313" key="1">
    <source>
        <dbReference type="EMBL" id="MBZ5740722.1"/>
    </source>
</evidence>
<gene>
    <name evidence="1" type="ORF">K8U61_21300</name>
</gene>
<reference evidence="1 2" key="1">
    <citation type="submission" date="2021-09" db="EMBL/GenBank/DDBJ databases">
        <title>Whole genome sequence of Nocardioides sp. GBK3QG-3.</title>
        <authorList>
            <person name="Tuo L."/>
        </authorList>
    </citation>
    <scope>NUCLEOTIDE SEQUENCE [LARGE SCALE GENOMIC DNA]</scope>
    <source>
        <strain evidence="1 2">GBK3QG-3</strain>
    </source>
</reference>
<dbReference type="EMBL" id="JAIQZJ010000016">
    <property type="protein sequence ID" value="MBZ5740722.1"/>
    <property type="molecule type" value="Genomic_DNA"/>
</dbReference>
<evidence type="ECO:0008006" key="3">
    <source>
        <dbReference type="Google" id="ProtNLM"/>
    </source>
</evidence>
<accession>A0ABS7UIL0</accession>
<proteinExistence type="predicted"/>
<name>A0ABS7UIL0_9ACTN</name>
<protein>
    <recommendedName>
        <fullName evidence="3">Hemerythrin domain-containing protein</fullName>
    </recommendedName>
</protein>
<organism evidence="1 2">
    <name type="scientific">Nocardioides mangrovi</name>
    <dbReference type="NCBI Taxonomy" id="2874580"/>
    <lineage>
        <taxon>Bacteria</taxon>
        <taxon>Bacillati</taxon>
        <taxon>Actinomycetota</taxon>
        <taxon>Actinomycetes</taxon>
        <taxon>Propionibacteriales</taxon>
        <taxon>Nocardioidaceae</taxon>
        <taxon>Nocardioides</taxon>
    </lineage>
</organism>
<dbReference type="RefSeq" id="WP_224125078.1">
    <property type="nucleotide sequence ID" value="NZ_JAIQZJ010000016.1"/>
</dbReference>
<dbReference type="Proteomes" id="UP000780875">
    <property type="component" value="Unassembled WGS sequence"/>
</dbReference>
<comment type="caution">
    <text evidence="1">The sequence shown here is derived from an EMBL/GenBank/DDBJ whole genome shotgun (WGS) entry which is preliminary data.</text>
</comment>